<protein>
    <recommendedName>
        <fullName evidence="9">Protein translocase subunit SecY</fullName>
    </recommendedName>
</protein>
<comment type="caution">
    <text evidence="11">The sequence shown here is derived from an EMBL/GenBank/DDBJ whole genome shotgun (WGS) entry which is preliminary data.</text>
</comment>
<gene>
    <name evidence="9 11" type="primary">secY</name>
    <name evidence="11" type="ORF">QYE77_05475</name>
</gene>
<dbReference type="Pfam" id="PF00344">
    <property type="entry name" value="SecY"/>
    <property type="match status" value="1"/>
</dbReference>
<comment type="function">
    <text evidence="9">The central subunit of the protein translocation channel SecYEG. Consists of two halves formed by TMs 1-5 and 6-10. These two domains form a lateral gate at the front which open onto the bilayer between TMs 2 and 7, and are clamped together by SecE at the back. The channel is closed by both a pore ring composed of hydrophobic SecY resides and a short helix (helix 2A) on the extracellular side of the membrane which forms a plug. The plug probably moves laterally to allow the channel to open. The ring and the pore may move independently.</text>
</comment>
<keyword evidence="12" id="KW-1185">Reference proteome</keyword>
<feature type="transmembrane region" description="Helical" evidence="9">
    <location>
        <begin position="194"/>
        <end position="215"/>
    </location>
</feature>
<comment type="caution">
    <text evidence="9">Lacks conserved residue(s) required for the propagation of feature annotation.</text>
</comment>
<feature type="transmembrane region" description="Helical" evidence="9">
    <location>
        <begin position="80"/>
        <end position="100"/>
    </location>
</feature>
<comment type="subcellular location">
    <subcellularLocation>
        <location evidence="9">Cell membrane</location>
        <topology evidence="9">Multi-pass membrane protein</topology>
    </subcellularLocation>
    <subcellularLocation>
        <location evidence="1">Membrane</location>
        <topology evidence="1">Multi-pass membrane protein</topology>
    </subcellularLocation>
</comment>
<dbReference type="HAMAP" id="MF_01465">
    <property type="entry name" value="SecY"/>
    <property type="match status" value="1"/>
</dbReference>
<evidence type="ECO:0000256" key="5">
    <source>
        <dbReference type="ARBA" id="ARBA00022927"/>
    </source>
</evidence>
<evidence type="ECO:0000256" key="7">
    <source>
        <dbReference type="ARBA" id="ARBA00023010"/>
    </source>
</evidence>
<keyword evidence="9" id="KW-1003">Cell membrane</keyword>
<evidence type="ECO:0000256" key="8">
    <source>
        <dbReference type="ARBA" id="ARBA00023136"/>
    </source>
</evidence>
<name>A0ABU3NLI2_9CHLR</name>
<comment type="similarity">
    <text evidence="2 9 10">Belongs to the SecY/SEC61-alpha family.</text>
</comment>
<keyword evidence="6 9" id="KW-1133">Transmembrane helix</keyword>
<dbReference type="SUPFAM" id="SSF103491">
    <property type="entry name" value="Preprotein translocase SecY subunit"/>
    <property type="match status" value="1"/>
</dbReference>
<evidence type="ECO:0000256" key="6">
    <source>
        <dbReference type="ARBA" id="ARBA00022989"/>
    </source>
</evidence>
<evidence type="ECO:0000256" key="1">
    <source>
        <dbReference type="ARBA" id="ARBA00004141"/>
    </source>
</evidence>
<sequence length="450" mass="50460">MKRSPWRYLWKSEDIRRKLLITFLILAIYRLAAHVPVPGVDREVIRNIVQTPGAAGTLFGLLDLLSGGTITNFSILAMGVYPYITAQIVLQLLVPIIPALERKLKENPREGQRWMEKWTIILAVPMAFLSAIGQINIFNQYARNIGASILTYQFGFTGANLLPTLTTLFSMMAGTMFGIWLGQLISEYGIPNQGLSLIIFAGIVSRIPSNLISLWSDRQNAWWMTLLILVILVLVIFAIVYVQQGRRNVPVLFPGRRVGNRMSMPVRSNLPLMVNMAGMIPLIFAQSILLLPALVAGLFLNVQTEWVRNLATGIYHTFSGNSGWYAFFYFLMVVLFTFFYTDVLFTQQNYGDALKRQGAQIPGVLRGEPTQKYLTRVQRRITLPGALFLGLVAVLPYILNVFLPTSARQAGLFLVSSAGLLIVVGVVRDTFTIIETELKLHGYEERLIKG</sequence>
<dbReference type="PANTHER" id="PTHR10906">
    <property type="entry name" value="SECY/SEC61-ALPHA FAMILY MEMBER"/>
    <property type="match status" value="1"/>
</dbReference>
<dbReference type="InterPro" id="IPR026593">
    <property type="entry name" value="SecY"/>
</dbReference>
<reference evidence="11 12" key="1">
    <citation type="submission" date="2023-07" db="EMBL/GenBank/DDBJ databases">
        <title>Novel species of Thermanaerothrix with wide hydrolytic capabilities.</title>
        <authorList>
            <person name="Zayulina K.S."/>
            <person name="Podosokorskaya O.A."/>
            <person name="Elcheninov A.G."/>
        </authorList>
    </citation>
    <scope>NUCLEOTIDE SEQUENCE [LARGE SCALE GENOMIC DNA]</scope>
    <source>
        <strain evidence="11 12">4228-RoL</strain>
    </source>
</reference>
<dbReference type="PRINTS" id="PR00303">
    <property type="entry name" value="SECYTRNLCASE"/>
</dbReference>
<evidence type="ECO:0000256" key="2">
    <source>
        <dbReference type="ARBA" id="ARBA00005751"/>
    </source>
</evidence>
<feature type="transmembrane region" description="Helical" evidence="9">
    <location>
        <begin position="381"/>
        <end position="399"/>
    </location>
</feature>
<dbReference type="NCBIfam" id="TIGR00967">
    <property type="entry name" value="3a0501s007"/>
    <property type="match status" value="1"/>
</dbReference>
<dbReference type="InterPro" id="IPR030659">
    <property type="entry name" value="SecY_CS"/>
</dbReference>
<feature type="transmembrane region" description="Helical" evidence="9">
    <location>
        <begin position="324"/>
        <end position="345"/>
    </location>
</feature>
<accession>A0ABU3NLI2</accession>
<evidence type="ECO:0000313" key="12">
    <source>
        <dbReference type="Proteomes" id="UP001254165"/>
    </source>
</evidence>
<dbReference type="RefSeq" id="WP_315624370.1">
    <property type="nucleotide sequence ID" value="NZ_JAUHMF010000001.1"/>
</dbReference>
<evidence type="ECO:0000256" key="9">
    <source>
        <dbReference type="HAMAP-Rule" id="MF_01465"/>
    </source>
</evidence>
<feature type="transmembrane region" description="Helical" evidence="9">
    <location>
        <begin position="272"/>
        <end position="300"/>
    </location>
</feature>
<dbReference type="EMBL" id="JAUHMF010000001">
    <property type="protein sequence ID" value="MDT8897709.1"/>
    <property type="molecule type" value="Genomic_DNA"/>
</dbReference>
<dbReference type="InterPro" id="IPR023201">
    <property type="entry name" value="SecY_dom_sf"/>
</dbReference>
<keyword evidence="5 9" id="KW-0653">Protein transport</keyword>
<organism evidence="11 12">
    <name type="scientific">Thermanaerothrix solaris</name>
    <dbReference type="NCBI Taxonomy" id="3058434"/>
    <lineage>
        <taxon>Bacteria</taxon>
        <taxon>Bacillati</taxon>
        <taxon>Chloroflexota</taxon>
        <taxon>Anaerolineae</taxon>
        <taxon>Anaerolineales</taxon>
        <taxon>Anaerolineaceae</taxon>
        <taxon>Thermanaerothrix</taxon>
    </lineage>
</organism>
<evidence type="ECO:0000256" key="3">
    <source>
        <dbReference type="ARBA" id="ARBA00022448"/>
    </source>
</evidence>
<evidence type="ECO:0000256" key="10">
    <source>
        <dbReference type="RuleBase" id="RU004349"/>
    </source>
</evidence>
<dbReference type="InterPro" id="IPR002208">
    <property type="entry name" value="SecY/SEC61-alpha"/>
</dbReference>
<keyword evidence="3 9" id="KW-0813">Transport</keyword>
<feature type="transmembrane region" description="Helical" evidence="9">
    <location>
        <begin position="411"/>
        <end position="431"/>
    </location>
</feature>
<feature type="transmembrane region" description="Helical" evidence="9">
    <location>
        <begin position="221"/>
        <end position="242"/>
    </location>
</feature>
<evidence type="ECO:0000256" key="4">
    <source>
        <dbReference type="ARBA" id="ARBA00022692"/>
    </source>
</evidence>
<evidence type="ECO:0000313" key="11">
    <source>
        <dbReference type="EMBL" id="MDT8897709.1"/>
    </source>
</evidence>
<dbReference type="Proteomes" id="UP001254165">
    <property type="component" value="Unassembled WGS sequence"/>
</dbReference>
<proteinExistence type="inferred from homology"/>
<keyword evidence="8 9" id="KW-0472">Membrane</keyword>
<comment type="subunit">
    <text evidence="9">Component of the Sec protein translocase complex. Heterotrimer consisting of SecY, SecE and SecG subunits. The heterotrimers can form oligomers, although 1 heterotrimer is thought to be able to translocate proteins. Interacts with the ribosome. Interacts with SecDF, and other proteins may be involved. Interacts with SecA.</text>
</comment>
<feature type="transmembrane region" description="Helical" evidence="9">
    <location>
        <begin position="120"/>
        <end position="141"/>
    </location>
</feature>
<dbReference type="PIRSF" id="PIRSF004557">
    <property type="entry name" value="SecY"/>
    <property type="match status" value="1"/>
</dbReference>
<dbReference type="Gene3D" id="1.10.3370.10">
    <property type="entry name" value="SecY subunit domain"/>
    <property type="match status" value="1"/>
</dbReference>
<dbReference type="PROSITE" id="PS00755">
    <property type="entry name" value="SECY_1"/>
    <property type="match status" value="1"/>
</dbReference>
<keyword evidence="4 9" id="KW-0812">Transmembrane</keyword>
<keyword evidence="7 9" id="KW-0811">Translocation</keyword>
<feature type="transmembrane region" description="Helical" evidence="9">
    <location>
        <begin position="161"/>
        <end position="182"/>
    </location>
</feature>